<feature type="coiled-coil region" evidence="1">
    <location>
        <begin position="598"/>
        <end position="713"/>
    </location>
</feature>
<name>V6THK6_GIAIN</name>
<dbReference type="SUPFAM" id="SSF48403">
    <property type="entry name" value="Ankyrin repeat"/>
    <property type="match status" value="1"/>
</dbReference>
<feature type="compositionally biased region" description="Low complexity" evidence="2">
    <location>
        <begin position="226"/>
        <end position="238"/>
    </location>
</feature>
<feature type="region of interest" description="Disordered" evidence="2">
    <location>
        <begin position="767"/>
        <end position="790"/>
    </location>
</feature>
<comment type="caution">
    <text evidence="3">The sequence shown here is derived from an EMBL/GenBank/DDBJ whole genome shotgun (WGS) entry which is preliminary data.</text>
</comment>
<reference evidence="4" key="1">
    <citation type="submission" date="2012-02" db="EMBL/GenBank/DDBJ databases">
        <title>Genome sequencing of Giardia lamblia Genotypes A2 and B isolates (DH and GS) and comparative analysis with the genomes of Genotypes A1 and E (WB and Pig).</title>
        <authorList>
            <person name="Adam R."/>
            <person name="Dahlstrom E."/>
            <person name="Martens C."/>
            <person name="Bruno D."/>
            <person name="Barbian K."/>
            <person name="Porcella S.F."/>
            <person name="Nash T."/>
        </authorList>
    </citation>
    <scope>NUCLEOTIDE SEQUENCE</scope>
    <source>
        <strain evidence="4">DH</strain>
    </source>
</reference>
<dbReference type="VEuPathDB" id="GiardiaDB:GL50803_0013766"/>
<organism evidence="3 4">
    <name type="scientific">Giardia intestinalis</name>
    <name type="common">Giardia lamblia</name>
    <dbReference type="NCBI Taxonomy" id="5741"/>
    <lineage>
        <taxon>Eukaryota</taxon>
        <taxon>Metamonada</taxon>
        <taxon>Diplomonadida</taxon>
        <taxon>Hexamitidae</taxon>
        <taxon>Giardiinae</taxon>
        <taxon>Giardia</taxon>
    </lineage>
</organism>
<dbReference type="PANTHER" id="PTHR24120:SF4">
    <property type="entry name" value="GH07239P"/>
    <property type="match status" value="1"/>
</dbReference>
<dbReference type="Pfam" id="PF12796">
    <property type="entry name" value="Ank_2"/>
    <property type="match status" value="2"/>
</dbReference>
<evidence type="ECO:0000313" key="4">
    <source>
        <dbReference type="Proteomes" id="UP000018320"/>
    </source>
</evidence>
<dbReference type="AlphaFoldDB" id="V6THK6"/>
<dbReference type="VEuPathDB" id="GiardiaDB:DHA2_13766"/>
<evidence type="ECO:0000256" key="1">
    <source>
        <dbReference type="SAM" id="Coils"/>
    </source>
</evidence>
<dbReference type="InterPro" id="IPR036770">
    <property type="entry name" value="Ankyrin_rpt-contain_sf"/>
</dbReference>
<dbReference type="VEuPathDB" id="GiardiaDB:GL50581_186"/>
<evidence type="ECO:0000313" key="3">
    <source>
        <dbReference type="EMBL" id="ESU38134.1"/>
    </source>
</evidence>
<feature type="region of interest" description="Disordered" evidence="2">
    <location>
        <begin position="222"/>
        <end position="256"/>
    </location>
</feature>
<dbReference type="PANTHER" id="PTHR24120">
    <property type="entry name" value="GH07239P"/>
    <property type="match status" value="1"/>
</dbReference>
<gene>
    <name evidence="3" type="ORF">DHA2_13766</name>
</gene>
<protein>
    <submittedName>
        <fullName evidence="3">Ankyrin repeat protein</fullName>
    </submittedName>
</protein>
<sequence>MRNGREDIHSPMRLTFRLNLVLSSKNCLTKYRIPKNNMDQTIWFQAIRTNNIEFVEEYCERYKCSRTEDGDTGLILATRSNYVDIVAILAEAEAGLTGRDGRTALLVATEYGLPDICKILAPREHTIITPEGQTAIMIALGRENLAVVRALAPFFGRETDKDGRTALSYAVSAGNAEATSLLLDTLKYTSEDIEAEISVANSKSCTEVLAILQQYLSNNAKVSLKSRPSSGRPSGQRGSVDDLPPHHSPLNPAFSSELQDSLKQPDFNGLDAMKPEDEHLDFVAPSEEGYAALSKSETFQPHKASARLDSWLDNTMKSLGSFADEYKKIVADYKSLNMRHNDLLAILRDMKSAIGYQSNEVGRDLIDFVYKMQNSLVQLQNQVRDMTKVARAQEAELAQLQSTKLKLEGTNTANVEAESLLKRMLNAREADYKDLQDRFRECQSRLLKAEDKVKETTQENTILQSTISELKAEKDSIRTILDETDAEKRRLQEKLAFDEKELLQLRQNVRKLDAAGTLSPTRKPVIAPVSDAELSPVTNDTNPQPAGTPPTIPTTPSKIDPRHGAGDKVSERTAEELEKIQGKMMELKEYEARLRADKIKMREEAVQIRREIEAAQDEALRYKSEAKELRERVSIMSKTLNRGSLSDEAKPQAEQQLARLKSLEDENDSLRTELAYFRAVKASATTGDLATELSNTRAAMQTMQEQLASLKAEKALSDKYIQELLTRGSTGSLMGSAGTVSSRPGSGKAASSNALKHYLHRELEQESRSALFDRAPSKRSTVGSLSSSSGGIAPGAGPSLVSDYKAGKSLKLSILKSHMDMNTVLGEKNSALADASAAITRNRASSSGMQYGGLGF</sequence>
<dbReference type="VEuPathDB" id="GiardiaDB:QR46_2856"/>
<dbReference type="EMBL" id="AHGT01000016">
    <property type="protein sequence ID" value="ESU38134.1"/>
    <property type="molecule type" value="Genomic_DNA"/>
</dbReference>
<evidence type="ECO:0000256" key="2">
    <source>
        <dbReference type="SAM" id="MobiDB-lite"/>
    </source>
</evidence>
<feature type="coiled-coil region" evidence="1">
    <location>
        <begin position="376"/>
        <end position="515"/>
    </location>
</feature>
<reference evidence="3 4" key="2">
    <citation type="journal article" date="2013" name="Genome Biol. Evol.">
        <title>Genome sequencing of Giardia lamblia genotypes A2 and B isolates (DH and GS) and comparative analysis with the genomes of genotypes A1 and E (WB and Pig).</title>
        <authorList>
            <person name="Adam R.D."/>
            <person name="Dahlstrom E.W."/>
            <person name="Martens C.A."/>
            <person name="Bruno D.P."/>
            <person name="Barbian K.D."/>
            <person name="Ricklefs S.M."/>
            <person name="Hernandez M.M."/>
            <person name="Narla N.P."/>
            <person name="Patel R.B."/>
            <person name="Porcella S.F."/>
            <person name="Nash T.E."/>
        </authorList>
    </citation>
    <scope>NUCLEOTIDE SEQUENCE [LARGE SCALE GENOMIC DNA]</scope>
    <source>
        <strain evidence="3 4">DH</strain>
    </source>
</reference>
<accession>V6THK6</accession>
<dbReference type="SMART" id="SM00248">
    <property type="entry name" value="ANK"/>
    <property type="match status" value="4"/>
</dbReference>
<feature type="region of interest" description="Disordered" evidence="2">
    <location>
        <begin position="527"/>
        <end position="569"/>
    </location>
</feature>
<feature type="compositionally biased region" description="Basic and acidic residues" evidence="2">
    <location>
        <begin position="559"/>
        <end position="569"/>
    </location>
</feature>
<keyword evidence="1" id="KW-0175">Coiled coil</keyword>
<dbReference type="Proteomes" id="UP000018320">
    <property type="component" value="Unassembled WGS sequence"/>
</dbReference>
<dbReference type="InterPro" id="IPR002110">
    <property type="entry name" value="Ankyrin_rpt"/>
</dbReference>
<dbReference type="Gene3D" id="1.25.40.20">
    <property type="entry name" value="Ankyrin repeat-containing domain"/>
    <property type="match status" value="1"/>
</dbReference>
<proteinExistence type="predicted"/>